<dbReference type="KEGG" id="bts:Btus_0840"/>
<accession>D5WVI0</accession>
<keyword evidence="2" id="KW-0378">Hydrolase</keyword>
<dbReference type="PROSITE" id="PS51192">
    <property type="entry name" value="HELICASE_ATP_BIND_1"/>
    <property type="match status" value="1"/>
</dbReference>
<keyword evidence="8" id="KW-1185">Reference proteome</keyword>
<dbReference type="PANTHER" id="PTHR10799">
    <property type="entry name" value="SNF2/RAD54 HELICASE FAMILY"/>
    <property type="match status" value="1"/>
</dbReference>
<dbReference type="InterPro" id="IPR027417">
    <property type="entry name" value="P-loop_NTPase"/>
</dbReference>
<dbReference type="CDD" id="cd18793">
    <property type="entry name" value="SF2_C_SNF"/>
    <property type="match status" value="1"/>
</dbReference>
<feature type="domain" description="Helicase C-terminal" evidence="6">
    <location>
        <begin position="487"/>
        <end position="631"/>
    </location>
</feature>
<dbReference type="SMART" id="SM00487">
    <property type="entry name" value="DEXDc"/>
    <property type="match status" value="1"/>
</dbReference>
<dbReference type="GO" id="GO:0016787">
    <property type="term" value="F:hydrolase activity"/>
    <property type="evidence" value="ECO:0007669"/>
    <property type="project" value="UniProtKB-KW"/>
</dbReference>
<dbReference type="STRING" id="562970.Btus_0840"/>
<reference evidence="7 8" key="1">
    <citation type="journal article" date="2011" name="Stand. Genomic Sci.">
        <title>Complete genome sequence of the thermophilic, hydrogen-oxidizing Bacillus tusciae type strain (T2) and reclassification in the new genus, Kyrpidia gen. nov. as Kyrpidia tusciae comb. nov. and emendation of the family Alicyclobacillaceae da Costa and Rainey, 2010.</title>
        <authorList>
            <person name="Klenk H.P."/>
            <person name="Lapidus A."/>
            <person name="Chertkov O."/>
            <person name="Copeland A."/>
            <person name="Del Rio T.G."/>
            <person name="Nolan M."/>
            <person name="Lucas S."/>
            <person name="Chen F."/>
            <person name="Tice H."/>
            <person name="Cheng J.F."/>
            <person name="Han C."/>
            <person name="Bruce D."/>
            <person name="Goodwin L."/>
            <person name="Pitluck S."/>
            <person name="Pati A."/>
            <person name="Ivanova N."/>
            <person name="Mavromatis K."/>
            <person name="Daum C."/>
            <person name="Chen A."/>
            <person name="Palaniappan K."/>
            <person name="Chang Y.J."/>
            <person name="Land M."/>
            <person name="Hauser L."/>
            <person name="Jeffries C.D."/>
            <person name="Detter J.C."/>
            <person name="Rohde M."/>
            <person name="Abt B."/>
            <person name="Pukall R."/>
            <person name="Goker M."/>
            <person name="Bristow J."/>
            <person name="Markowitz V."/>
            <person name="Hugenholtz P."/>
            <person name="Eisen J.A."/>
        </authorList>
    </citation>
    <scope>NUCLEOTIDE SEQUENCE [LARGE SCALE GENOMIC DNA]</scope>
    <source>
        <strain evidence="7 8">DSM 2912</strain>
    </source>
</reference>
<keyword evidence="3" id="KW-0347">Helicase</keyword>
<dbReference type="SMART" id="SM00490">
    <property type="entry name" value="HELICc"/>
    <property type="match status" value="1"/>
</dbReference>
<dbReference type="GO" id="GO:0004386">
    <property type="term" value="F:helicase activity"/>
    <property type="evidence" value="ECO:0007669"/>
    <property type="project" value="UniProtKB-KW"/>
</dbReference>
<evidence type="ECO:0000256" key="2">
    <source>
        <dbReference type="ARBA" id="ARBA00022801"/>
    </source>
</evidence>
<dbReference type="InterPro" id="IPR000330">
    <property type="entry name" value="SNF2_N"/>
</dbReference>
<keyword evidence="1" id="KW-0547">Nucleotide-binding</keyword>
<dbReference type="Gene3D" id="3.40.50.10810">
    <property type="entry name" value="Tandem AAA-ATPase domain"/>
    <property type="match status" value="1"/>
</dbReference>
<evidence type="ECO:0000259" key="6">
    <source>
        <dbReference type="PROSITE" id="PS51194"/>
    </source>
</evidence>
<dbReference type="AlphaFoldDB" id="D5WVI0"/>
<dbReference type="HOGENOM" id="CLU_006041_1_0_9"/>
<gene>
    <name evidence="7" type="ordered locus">Btus_0840</name>
</gene>
<sequence length="688" mass="79140">MIRVNRYLFKPNWDLLELNALEMDRGLVHFFRSVYELNDHDVVEVEFVNGRGVSRKLKVNMADRLLQGRGIKGLFTPYEGADYLFIEAGPDGTIRVSDWSGGSDGSGELAASAIQPDVTQRTAAVLSAMSQMKRQEQVWFDLYDAAKQFAVSRVDDLICLPHIRELEPFEYQIKTVQSVMHQFKGRALLCDEVGLGKTVEAGICMMEYIMRGLAKKILILVPPSLINQWHEEMKRKFNQDFIRSDDRAFIALGEEAWRRYNKVIASLATAKRPNHRRVISDIHYDLIVVDEAHHVKNRNSVAWQFVNSLKKKYMLLLTATPVQNSLEELYNLITLLKPGQLKTYSHFRRHFVVDNQGVEVKNADKLRALLSEVMIRNRRSSVDVKFTKRQAHTKTVRLSEPEQRLYIDLSRFIRVHYTDDHPVFSRFLLKSMQEQMGSAFASVLGSLEKLSTHPGLGPDDKRAVTEFAERAAEIAATEGEQSAKVAELIRILSAFGDKMIVFTKYRATQEILVRALRRRDFRVAEFHGGLTRKEKDREVAYFREEADVLVSTEVGGEGRNLQFCNGMVNFDLPWNPMAIEQRIGRIHRIGQTRDVFVYNLAALHTLEHHMLDVLDRKINLFELVVGEVDMILGDIAESEDFSDLVMNAWVQSEDEAAVQREMERIGEQLLKNKHQLERVKELDERLFS</sequence>
<dbReference type="Gene3D" id="3.40.50.300">
    <property type="entry name" value="P-loop containing nucleotide triphosphate hydrolases"/>
    <property type="match status" value="1"/>
</dbReference>
<dbReference type="CDD" id="cd18011">
    <property type="entry name" value="DEXDc_RapA"/>
    <property type="match status" value="1"/>
</dbReference>
<dbReference type="EMBL" id="CP002017">
    <property type="protein sequence ID" value="ADG05590.1"/>
    <property type="molecule type" value="Genomic_DNA"/>
</dbReference>
<name>D5WVI0_KYRT2</name>
<evidence type="ECO:0000313" key="8">
    <source>
        <dbReference type="Proteomes" id="UP000002368"/>
    </source>
</evidence>
<dbReference type="PROSITE" id="PS51194">
    <property type="entry name" value="HELICASE_CTER"/>
    <property type="match status" value="1"/>
</dbReference>
<dbReference type="InterPro" id="IPR057342">
    <property type="entry name" value="DEXDc_RapA"/>
</dbReference>
<organism evidence="7 8">
    <name type="scientific">Kyrpidia tusciae (strain DSM 2912 / NBRC 15312 / T2)</name>
    <name type="common">Bacillus tusciae</name>
    <dbReference type="NCBI Taxonomy" id="562970"/>
    <lineage>
        <taxon>Bacteria</taxon>
        <taxon>Bacillati</taxon>
        <taxon>Bacillota</taxon>
        <taxon>Bacilli</taxon>
        <taxon>Bacillales</taxon>
        <taxon>Alicyclobacillaceae</taxon>
        <taxon>Kyrpidia</taxon>
    </lineage>
</organism>
<dbReference type="InterPro" id="IPR049730">
    <property type="entry name" value="SNF2/RAD54-like_C"/>
</dbReference>
<evidence type="ECO:0000256" key="4">
    <source>
        <dbReference type="ARBA" id="ARBA00022840"/>
    </source>
</evidence>
<dbReference type="InterPro" id="IPR038718">
    <property type="entry name" value="SNF2-like_sf"/>
</dbReference>
<evidence type="ECO:0000256" key="1">
    <source>
        <dbReference type="ARBA" id="ARBA00022741"/>
    </source>
</evidence>
<dbReference type="InterPro" id="IPR014001">
    <property type="entry name" value="Helicase_ATP-bd"/>
</dbReference>
<dbReference type="InterPro" id="IPR001650">
    <property type="entry name" value="Helicase_C-like"/>
</dbReference>
<dbReference type="GO" id="GO:0005524">
    <property type="term" value="F:ATP binding"/>
    <property type="evidence" value="ECO:0007669"/>
    <property type="project" value="UniProtKB-KW"/>
</dbReference>
<evidence type="ECO:0000259" key="5">
    <source>
        <dbReference type="PROSITE" id="PS51192"/>
    </source>
</evidence>
<dbReference type="eggNOG" id="COG0553">
    <property type="taxonomic scope" value="Bacteria"/>
</dbReference>
<evidence type="ECO:0000313" key="7">
    <source>
        <dbReference type="EMBL" id="ADG05590.1"/>
    </source>
</evidence>
<proteinExistence type="predicted"/>
<evidence type="ECO:0000256" key="3">
    <source>
        <dbReference type="ARBA" id="ARBA00022806"/>
    </source>
</evidence>
<dbReference type="SUPFAM" id="SSF52540">
    <property type="entry name" value="P-loop containing nucleoside triphosphate hydrolases"/>
    <property type="match status" value="2"/>
</dbReference>
<keyword evidence="4" id="KW-0067">ATP-binding</keyword>
<dbReference type="Pfam" id="PF00176">
    <property type="entry name" value="SNF2-rel_dom"/>
    <property type="match status" value="1"/>
</dbReference>
<dbReference type="Proteomes" id="UP000002368">
    <property type="component" value="Chromosome"/>
</dbReference>
<protein>
    <submittedName>
        <fullName evidence="7">SNF2-related protein</fullName>
    </submittedName>
</protein>
<feature type="domain" description="Helicase ATP-binding" evidence="5">
    <location>
        <begin position="178"/>
        <end position="339"/>
    </location>
</feature>
<dbReference type="Pfam" id="PF00271">
    <property type="entry name" value="Helicase_C"/>
    <property type="match status" value="1"/>
</dbReference>